<dbReference type="InterPro" id="IPR037035">
    <property type="entry name" value="GK-like_C_sf"/>
</dbReference>
<dbReference type="Pfam" id="PF05161">
    <property type="entry name" value="MOFRL"/>
    <property type="match status" value="1"/>
</dbReference>
<organism evidence="3 4">
    <name type="scientific">Pseudodesulfovibrio sediminis</name>
    <dbReference type="NCBI Taxonomy" id="2810563"/>
    <lineage>
        <taxon>Bacteria</taxon>
        <taxon>Pseudomonadati</taxon>
        <taxon>Thermodesulfobacteriota</taxon>
        <taxon>Desulfovibrionia</taxon>
        <taxon>Desulfovibrionales</taxon>
        <taxon>Desulfovibrionaceae</taxon>
    </lineage>
</organism>
<proteinExistence type="predicted"/>
<dbReference type="InterPro" id="IPR039760">
    <property type="entry name" value="MOFRL_protein"/>
</dbReference>
<dbReference type="PANTHER" id="PTHR12227:SF0">
    <property type="entry name" value="GLYCERATE KINASE"/>
    <property type="match status" value="1"/>
</dbReference>
<dbReference type="Pfam" id="PF13660">
    <property type="entry name" value="DUF4147"/>
    <property type="match status" value="1"/>
</dbReference>
<evidence type="ECO:0000313" key="3">
    <source>
        <dbReference type="EMBL" id="BCS87783.1"/>
    </source>
</evidence>
<evidence type="ECO:0000259" key="2">
    <source>
        <dbReference type="Pfam" id="PF13660"/>
    </source>
</evidence>
<evidence type="ECO:0000259" key="1">
    <source>
        <dbReference type="Pfam" id="PF05161"/>
    </source>
</evidence>
<accession>A0ABM7P4K9</accession>
<dbReference type="InterPro" id="IPR038614">
    <property type="entry name" value="GK_N_sf"/>
</dbReference>
<gene>
    <name evidence="3" type="ORF">PSDVSF_10250</name>
</gene>
<dbReference type="PANTHER" id="PTHR12227">
    <property type="entry name" value="GLYCERATE KINASE"/>
    <property type="match status" value="1"/>
</dbReference>
<dbReference type="Gene3D" id="3.40.50.10180">
    <property type="entry name" value="Glycerate kinase, MOFRL-like N-terminal domain"/>
    <property type="match status" value="1"/>
</dbReference>
<dbReference type="SUPFAM" id="SSF82544">
    <property type="entry name" value="GckA/TtuD-like"/>
    <property type="match status" value="1"/>
</dbReference>
<name>A0ABM7P4K9_9BACT</name>
<protein>
    <submittedName>
        <fullName evidence="3">Hydroxypyruvate reductase</fullName>
    </submittedName>
</protein>
<sequence length="463" mass="48627">MTQYSAKKQDLLRIIDSAIHAVSPEIAMQNTLKRTGDILTVEGTEYDLTSYERIIVVGAGKASASMAKKLEELLGDLLHGGIVATKYGHGLELKKTWVMEAGHPVPDMAGQRASKDILGIAKGLTENDLVFCLLSGGASAIVPAPREPVTLQDKQATTRALLECGATINEINAIRKNLSLFKGGHLAKALEPATVITLIISDVIGDYLDVIGSGPTAPDESTFLDCQAILDKYALCSGIPEAVTTIIAAGCAGEAPETCKAGDKCFERVQNVIIAGNAMALTGAAKTAQELGYTPILVDAAIQGEARDVAKKLVEKAIATCGEHSEDTRICLLYGGETTVTIKGNGKGGRNQELALAAGIKLLGAECRERIALACVGTDGTDGPTDAAGGLIFPDTVTERGERAAREHLANNDAYHFLSNVGTILKTGPTRTNVMDIAIVLVGPNEPKMTASSLQHHAHDAIR</sequence>
<dbReference type="InterPro" id="IPR007835">
    <property type="entry name" value="MOFRL"/>
</dbReference>
<dbReference type="EMBL" id="AP024485">
    <property type="protein sequence ID" value="BCS87783.1"/>
    <property type="molecule type" value="Genomic_DNA"/>
</dbReference>
<reference evidence="3" key="1">
    <citation type="journal article" date="2022" name="Arch. Microbiol.">
        <title>Pseudodesulfovibrio sediminis sp. nov., a mesophilic and neutrophilic sulfate-reducing bacterium isolated from sediment of a brackish lake.</title>
        <authorList>
            <person name="Takahashi A."/>
            <person name="Kojima H."/>
            <person name="Watanabe M."/>
            <person name="Fukui M."/>
        </authorList>
    </citation>
    <scope>NUCLEOTIDE SEQUENCE</scope>
    <source>
        <strain evidence="3">SF6</strain>
    </source>
</reference>
<dbReference type="RefSeq" id="WP_229594360.1">
    <property type="nucleotide sequence ID" value="NZ_AP024485.1"/>
</dbReference>
<keyword evidence="4" id="KW-1185">Reference proteome</keyword>
<evidence type="ECO:0000313" key="4">
    <source>
        <dbReference type="Proteomes" id="UP001053296"/>
    </source>
</evidence>
<dbReference type="Gene3D" id="3.40.1480.10">
    <property type="entry name" value="MOFRL domain"/>
    <property type="match status" value="1"/>
</dbReference>
<dbReference type="Proteomes" id="UP001053296">
    <property type="component" value="Chromosome"/>
</dbReference>
<feature type="domain" description="MOFRL" evidence="1">
    <location>
        <begin position="330"/>
        <end position="436"/>
    </location>
</feature>
<feature type="domain" description="MOFRL-associated" evidence="2">
    <location>
        <begin position="11"/>
        <end position="247"/>
    </location>
</feature>
<dbReference type="InterPro" id="IPR025286">
    <property type="entry name" value="MOFRL_assoc_dom"/>
</dbReference>